<evidence type="ECO:0000313" key="3">
    <source>
        <dbReference type="Proteomes" id="UP001161247"/>
    </source>
</evidence>
<dbReference type="Pfam" id="PF02458">
    <property type="entry name" value="Transferase"/>
    <property type="match status" value="1"/>
</dbReference>
<dbReference type="Gene3D" id="3.30.559.10">
    <property type="entry name" value="Chloramphenicol acetyltransferase-like domain"/>
    <property type="match status" value="2"/>
</dbReference>
<protein>
    <submittedName>
        <fullName evidence="2">OLC1v1005692C1</fullName>
    </submittedName>
</protein>
<dbReference type="InterPro" id="IPR050317">
    <property type="entry name" value="Plant_Fungal_Acyltransferase"/>
</dbReference>
<dbReference type="AlphaFoldDB" id="A0AAV1DF75"/>
<sequence>MVILKATSHIVKPAEPTLEEVMYLSDCDQIKPLTHAPTIYFYKPSSSYKSLQEIVQILKDSLSKALVKFYPLAGRLHWTDGGRVELHCNSMGALLIEAESDLTINDFGDFCPSPEIRSLIPSVDYSVTPIQEAPLLVAQITKLKCGGICFGAGLSHIVVDGQSAVHFVSEWAKIARGSAPLVDDHPFLDRRVLQQNDTLKHDLKKYDDFFPSPLLLGQSDNLEERKKKTKPMVLKLNKEQIESLRSKATLGLLSEGLMEPRNNPVGRPQVSRFEVVCAHIWKCISLARGLQPEQETVLFVSVDFRNRISPPLPARYFGNAVLALPVSSTVDELLSNPASYTARKIRTVVDSVTDEYVKSYLGCIKSIPNIANKRHFHTVGCAQGSFLGNPNLIITSWAGLLPLLYGANFGWGDEFYMGPGSLGYDGRVFLIPSHNGDGSFIIPLRLQVEHADAFEKYFYENI</sequence>
<dbReference type="PANTHER" id="PTHR31642:SF324">
    <property type="entry name" value="SPERMIDINE HYDROXYCINNAMOYL TRANSFERASE"/>
    <property type="match status" value="1"/>
</dbReference>
<dbReference type="GO" id="GO:0016747">
    <property type="term" value="F:acyltransferase activity, transferring groups other than amino-acyl groups"/>
    <property type="evidence" value="ECO:0007669"/>
    <property type="project" value="TreeGrafter"/>
</dbReference>
<dbReference type="InterPro" id="IPR023213">
    <property type="entry name" value="CAT-like_dom_sf"/>
</dbReference>
<proteinExistence type="inferred from homology"/>
<accession>A0AAV1DF75</accession>
<evidence type="ECO:0000313" key="2">
    <source>
        <dbReference type="EMBL" id="CAI9106514.1"/>
    </source>
</evidence>
<dbReference type="EMBL" id="OX459122">
    <property type="protein sequence ID" value="CAI9106514.1"/>
    <property type="molecule type" value="Genomic_DNA"/>
</dbReference>
<dbReference type="Proteomes" id="UP001161247">
    <property type="component" value="Chromosome 5"/>
</dbReference>
<comment type="similarity">
    <text evidence="1">Belongs to the plant acyltransferase family.</text>
</comment>
<dbReference type="PANTHER" id="PTHR31642">
    <property type="entry name" value="TRICHOTHECENE 3-O-ACETYLTRANSFERASE"/>
    <property type="match status" value="1"/>
</dbReference>
<keyword evidence="3" id="KW-1185">Reference proteome</keyword>
<name>A0AAV1DF75_OLDCO</name>
<evidence type="ECO:0000256" key="1">
    <source>
        <dbReference type="ARBA" id="ARBA00009861"/>
    </source>
</evidence>
<organism evidence="2 3">
    <name type="scientific">Oldenlandia corymbosa var. corymbosa</name>
    <dbReference type="NCBI Taxonomy" id="529605"/>
    <lineage>
        <taxon>Eukaryota</taxon>
        <taxon>Viridiplantae</taxon>
        <taxon>Streptophyta</taxon>
        <taxon>Embryophyta</taxon>
        <taxon>Tracheophyta</taxon>
        <taxon>Spermatophyta</taxon>
        <taxon>Magnoliopsida</taxon>
        <taxon>eudicotyledons</taxon>
        <taxon>Gunneridae</taxon>
        <taxon>Pentapetalae</taxon>
        <taxon>asterids</taxon>
        <taxon>lamiids</taxon>
        <taxon>Gentianales</taxon>
        <taxon>Rubiaceae</taxon>
        <taxon>Rubioideae</taxon>
        <taxon>Spermacoceae</taxon>
        <taxon>Hedyotis-Oldenlandia complex</taxon>
        <taxon>Oldenlandia</taxon>
    </lineage>
</organism>
<gene>
    <name evidence="2" type="ORF">OLC1_LOCUS14999</name>
</gene>
<reference evidence="2" key="1">
    <citation type="submission" date="2023-03" db="EMBL/GenBank/DDBJ databases">
        <authorList>
            <person name="Julca I."/>
        </authorList>
    </citation>
    <scope>NUCLEOTIDE SEQUENCE</scope>
</reference>